<evidence type="ECO:0000313" key="1">
    <source>
        <dbReference type="EMBL" id="CAG8726112.1"/>
    </source>
</evidence>
<gene>
    <name evidence="1" type="ORF">GMARGA_LOCUS13949</name>
</gene>
<reference evidence="1 2" key="1">
    <citation type="submission" date="2021-06" db="EMBL/GenBank/DDBJ databases">
        <authorList>
            <person name="Kallberg Y."/>
            <person name="Tangrot J."/>
            <person name="Rosling A."/>
        </authorList>
    </citation>
    <scope>NUCLEOTIDE SEQUENCE [LARGE SCALE GENOMIC DNA]</scope>
    <source>
        <strain evidence="1 2">120-4 pot B 10/14</strain>
    </source>
</reference>
<dbReference type="EMBL" id="CAJVQB010009052">
    <property type="protein sequence ID" value="CAG8726112.1"/>
    <property type="molecule type" value="Genomic_DNA"/>
</dbReference>
<name>A0ABN7V3J7_GIGMA</name>
<accession>A0ABN7V3J7</accession>
<proteinExistence type="predicted"/>
<protein>
    <submittedName>
        <fullName evidence="1">37629_t:CDS:1</fullName>
    </submittedName>
</protein>
<sequence length="161" mass="19204">MEMITESDHRTSLINLDLKTPSIDKYNLAQKISKEKQTIFLLDKALKKNWDDYREDLTNFLKKWKIIQSLNLPSWEELDNTQNEKEATNLKEIENFIELCCKYIQNKQSKILNSLLDRPYNKIKIDRVLDQKEENLVTHTTEVKNKTQTFSNLNIKREIQT</sequence>
<dbReference type="Proteomes" id="UP000789901">
    <property type="component" value="Unassembled WGS sequence"/>
</dbReference>
<organism evidence="1 2">
    <name type="scientific">Gigaspora margarita</name>
    <dbReference type="NCBI Taxonomy" id="4874"/>
    <lineage>
        <taxon>Eukaryota</taxon>
        <taxon>Fungi</taxon>
        <taxon>Fungi incertae sedis</taxon>
        <taxon>Mucoromycota</taxon>
        <taxon>Glomeromycotina</taxon>
        <taxon>Glomeromycetes</taxon>
        <taxon>Diversisporales</taxon>
        <taxon>Gigasporaceae</taxon>
        <taxon>Gigaspora</taxon>
    </lineage>
</organism>
<comment type="caution">
    <text evidence="1">The sequence shown here is derived from an EMBL/GenBank/DDBJ whole genome shotgun (WGS) entry which is preliminary data.</text>
</comment>
<keyword evidence="2" id="KW-1185">Reference proteome</keyword>
<evidence type="ECO:0000313" key="2">
    <source>
        <dbReference type="Proteomes" id="UP000789901"/>
    </source>
</evidence>